<dbReference type="InterPro" id="IPR033985">
    <property type="entry name" value="SusD-like_N"/>
</dbReference>
<keyword evidence="3" id="KW-0732">Signal</keyword>
<keyword evidence="5" id="KW-0998">Cell outer membrane</keyword>
<evidence type="ECO:0000256" key="5">
    <source>
        <dbReference type="ARBA" id="ARBA00023237"/>
    </source>
</evidence>
<dbReference type="Pfam" id="PF14322">
    <property type="entry name" value="SusD-like_3"/>
    <property type="match status" value="1"/>
</dbReference>
<evidence type="ECO:0000256" key="3">
    <source>
        <dbReference type="ARBA" id="ARBA00022729"/>
    </source>
</evidence>
<feature type="domain" description="SusD-like N-terminal" evidence="7">
    <location>
        <begin position="100"/>
        <end position="233"/>
    </location>
</feature>
<dbReference type="PROSITE" id="PS51257">
    <property type="entry name" value="PROKAR_LIPOPROTEIN"/>
    <property type="match status" value="1"/>
</dbReference>
<proteinExistence type="inferred from homology"/>
<dbReference type="Proteomes" id="UP000552241">
    <property type="component" value="Unassembled WGS sequence"/>
</dbReference>
<protein>
    <submittedName>
        <fullName evidence="8">RagB/SusD family nutrient uptake outer membrane protein</fullName>
    </submittedName>
</protein>
<dbReference type="Gene3D" id="1.25.40.390">
    <property type="match status" value="1"/>
</dbReference>
<dbReference type="EMBL" id="JACDZE010000004">
    <property type="protein sequence ID" value="MBA5630329.1"/>
    <property type="molecule type" value="Genomic_DNA"/>
</dbReference>
<dbReference type="AlphaFoldDB" id="A0A838ZTR7"/>
<name>A0A838ZTR7_9FLAO</name>
<sequence length="467" mass="53094">MKNTILQIIATVKPTYGMVFLFFFLSACEEFLDVPAPNGQITQSQIFEDPHTAEAAVTTLYTKLRDNTLLTGRIEGMNVLMGLYADELDYYGSSGQPIETFYRHQIIASNSLVLNIWKRSYELIYMCNSVMEGLQNSVHLSTELKDQLMGEALFVRALTHFYLTNLFGKIPYITQTDYEMNQDVSRQDANEVYLQIKEDLLLSKSLLPSNDLNGERTRATSFVASALLARVYLYNQEWQSAVNESSLLLNESSFFILESNIENEFLKESTSAILQLKPGNAGQNTHEAISFIFQQGPPSSFALNEAFINSFEEGDLRKQSWINSVTDDNQIWYMPYKYKQSGNTGTTVEYSIVFRLAEQYLIRAEAHAHLGNLSSALFDLNKIRSRAGLPEITSGSAEEVLESIYRERKSELFSEHGHRWFDLKRLNKADAVLSPIKPSWRPTDILLPVPESEILLNPNLLPQNEGY</sequence>
<evidence type="ECO:0000313" key="9">
    <source>
        <dbReference type="Proteomes" id="UP000552241"/>
    </source>
</evidence>
<dbReference type="SUPFAM" id="SSF48452">
    <property type="entry name" value="TPR-like"/>
    <property type="match status" value="1"/>
</dbReference>
<feature type="domain" description="RagB/SusD" evidence="6">
    <location>
        <begin position="319"/>
        <end position="467"/>
    </location>
</feature>
<keyword evidence="4" id="KW-0472">Membrane</keyword>
<gene>
    <name evidence="8" type="ORF">HU137_11150</name>
</gene>
<evidence type="ECO:0000313" key="8">
    <source>
        <dbReference type="EMBL" id="MBA5630329.1"/>
    </source>
</evidence>
<dbReference type="GO" id="GO:0009279">
    <property type="term" value="C:cell outer membrane"/>
    <property type="evidence" value="ECO:0007669"/>
    <property type="project" value="UniProtKB-SubCell"/>
</dbReference>
<dbReference type="Pfam" id="PF07980">
    <property type="entry name" value="SusD_RagB"/>
    <property type="match status" value="1"/>
</dbReference>
<organism evidence="8 9">
    <name type="scientific">Moheibacter lacus</name>
    <dbReference type="NCBI Taxonomy" id="2745851"/>
    <lineage>
        <taxon>Bacteria</taxon>
        <taxon>Pseudomonadati</taxon>
        <taxon>Bacteroidota</taxon>
        <taxon>Flavobacteriia</taxon>
        <taxon>Flavobacteriales</taxon>
        <taxon>Weeksellaceae</taxon>
        <taxon>Moheibacter</taxon>
    </lineage>
</organism>
<dbReference type="InterPro" id="IPR012944">
    <property type="entry name" value="SusD_RagB_dom"/>
</dbReference>
<evidence type="ECO:0000256" key="4">
    <source>
        <dbReference type="ARBA" id="ARBA00023136"/>
    </source>
</evidence>
<evidence type="ECO:0000259" key="7">
    <source>
        <dbReference type="Pfam" id="PF14322"/>
    </source>
</evidence>
<comment type="subcellular location">
    <subcellularLocation>
        <location evidence="1">Cell outer membrane</location>
    </subcellularLocation>
</comment>
<keyword evidence="9" id="KW-1185">Reference proteome</keyword>
<comment type="caution">
    <text evidence="8">The sequence shown here is derived from an EMBL/GenBank/DDBJ whole genome shotgun (WGS) entry which is preliminary data.</text>
</comment>
<dbReference type="CDD" id="cd08977">
    <property type="entry name" value="SusD"/>
    <property type="match status" value="1"/>
</dbReference>
<evidence type="ECO:0000256" key="1">
    <source>
        <dbReference type="ARBA" id="ARBA00004442"/>
    </source>
</evidence>
<evidence type="ECO:0000256" key="2">
    <source>
        <dbReference type="ARBA" id="ARBA00006275"/>
    </source>
</evidence>
<comment type="similarity">
    <text evidence="2">Belongs to the SusD family.</text>
</comment>
<dbReference type="RefSeq" id="WP_182043930.1">
    <property type="nucleotide sequence ID" value="NZ_JACDZE010000004.1"/>
</dbReference>
<reference evidence="8 9" key="1">
    <citation type="submission" date="2020-07" db="EMBL/GenBank/DDBJ databases">
        <title>Moheibacter lacus sp. nov., a member of the family Flavobacteriaceae isolated from freshwater lake sediment.</title>
        <authorList>
            <person name="Liu Y."/>
        </authorList>
    </citation>
    <scope>NUCLEOTIDE SEQUENCE [LARGE SCALE GENOMIC DNA]</scope>
    <source>
        <strain evidence="8 9">BDHS18</strain>
    </source>
</reference>
<dbReference type="InterPro" id="IPR011990">
    <property type="entry name" value="TPR-like_helical_dom_sf"/>
</dbReference>
<accession>A0A838ZTR7</accession>
<evidence type="ECO:0000259" key="6">
    <source>
        <dbReference type="Pfam" id="PF07980"/>
    </source>
</evidence>